<comment type="function">
    <text evidence="2">Pyridoxal 5'-phosphate (PLP)-binding protein, which is involved in PLP homeostasis.</text>
</comment>
<dbReference type="PANTHER" id="PTHR10146">
    <property type="entry name" value="PROLINE SYNTHETASE CO-TRANSCRIBED BACTERIAL HOMOLOG PROTEIN"/>
    <property type="match status" value="1"/>
</dbReference>
<name>A0A5S9F3R0_UABAM</name>
<dbReference type="GO" id="GO:0030170">
    <property type="term" value="F:pyridoxal phosphate binding"/>
    <property type="evidence" value="ECO:0007669"/>
    <property type="project" value="UniProtKB-UniRule"/>
</dbReference>
<comment type="similarity">
    <text evidence="2 4">Belongs to the pyridoxal phosphate-binding protein YggS/PROSC family.</text>
</comment>
<dbReference type="SUPFAM" id="SSF51419">
    <property type="entry name" value="PLP-binding barrel"/>
    <property type="match status" value="1"/>
</dbReference>
<dbReference type="InterPro" id="IPR001608">
    <property type="entry name" value="Ala_racemase_N"/>
</dbReference>
<dbReference type="PANTHER" id="PTHR10146:SF14">
    <property type="entry name" value="PYRIDOXAL PHOSPHATE HOMEOSTASIS PROTEIN"/>
    <property type="match status" value="1"/>
</dbReference>
<evidence type="ECO:0000259" key="5">
    <source>
        <dbReference type="Pfam" id="PF01168"/>
    </source>
</evidence>
<keyword evidence="7" id="KW-1185">Reference proteome</keyword>
<comment type="cofactor">
    <cofactor evidence="3">
        <name>pyridoxal 5'-phosphate</name>
        <dbReference type="ChEBI" id="CHEBI:597326"/>
    </cofactor>
</comment>
<dbReference type="NCBIfam" id="TIGR00044">
    <property type="entry name" value="YggS family pyridoxal phosphate-dependent enzyme"/>
    <property type="match status" value="1"/>
</dbReference>
<dbReference type="OrthoDB" id="9804072at2"/>
<evidence type="ECO:0000256" key="4">
    <source>
        <dbReference type="RuleBase" id="RU004514"/>
    </source>
</evidence>
<dbReference type="InterPro" id="IPR029066">
    <property type="entry name" value="PLP-binding_barrel"/>
</dbReference>
<evidence type="ECO:0000256" key="2">
    <source>
        <dbReference type="HAMAP-Rule" id="MF_02087"/>
    </source>
</evidence>
<evidence type="ECO:0000256" key="3">
    <source>
        <dbReference type="PIRSR" id="PIRSR004848-1"/>
    </source>
</evidence>
<dbReference type="Pfam" id="PF01168">
    <property type="entry name" value="Ala_racemase_N"/>
    <property type="match status" value="1"/>
</dbReference>
<dbReference type="KEGG" id="uam:UABAM_03119"/>
<protein>
    <recommendedName>
        <fullName evidence="2">Pyridoxal phosphate homeostasis protein</fullName>
        <shortName evidence="2">PLP homeostasis protein</shortName>
    </recommendedName>
</protein>
<accession>A0A5S9F3R0</accession>
<proteinExistence type="inferred from homology"/>
<gene>
    <name evidence="6" type="ORF">UABAM_03119</name>
</gene>
<reference evidence="6 7" key="1">
    <citation type="submission" date="2019-08" db="EMBL/GenBank/DDBJ databases">
        <title>Complete genome sequence of Candidatus Uab amorphum.</title>
        <authorList>
            <person name="Shiratori T."/>
            <person name="Suzuki S."/>
            <person name="Kakizawa Y."/>
            <person name="Ishida K."/>
        </authorList>
    </citation>
    <scope>NUCLEOTIDE SEQUENCE [LARGE SCALE GENOMIC DNA]</scope>
    <source>
        <strain evidence="6 7">SRT547</strain>
    </source>
</reference>
<dbReference type="CDD" id="cd00635">
    <property type="entry name" value="PLPDE_III_YBL036c_like"/>
    <property type="match status" value="1"/>
</dbReference>
<dbReference type="Proteomes" id="UP000326354">
    <property type="component" value="Chromosome"/>
</dbReference>
<evidence type="ECO:0000313" key="6">
    <source>
        <dbReference type="EMBL" id="BBM84758.1"/>
    </source>
</evidence>
<dbReference type="HAMAP" id="MF_02087">
    <property type="entry name" value="PLP_homeostasis"/>
    <property type="match status" value="1"/>
</dbReference>
<dbReference type="RefSeq" id="WP_151968891.1">
    <property type="nucleotide sequence ID" value="NZ_AP019860.1"/>
</dbReference>
<dbReference type="InterPro" id="IPR011078">
    <property type="entry name" value="PyrdxlP_homeostasis"/>
</dbReference>
<dbReference type="AlphaFoldDB" id="A0A5S9F3R0"/>
<dbReference type="PIRSF" id="PIRSF004848">
    <property type="entry name" value="YBL036c_PLPDEIII"/>
    <property type="match status" value="1"/>
</dbReference>
<organism evidence="6 7">
    <name type="scientific">Uabimicrobium amorphum</name>
    <dbReference type="NCBI Taxonomy" id="2596890"/>
    <lineage>
        <taxon>Bacteria</taxon>
        <taxon>Pseudomonadati</taxon>
        <taxon>Planctomycetota</taxon>
        <taxon>Candidatus Uabimicrobiia</taxon>
        <taxon>Candidatus Uabimicrobiales</taxon>
        <taxon>Candidatus Uabimicrobiaceae</taxon>
        <taxon>Candidatus Uabimicrobium</taxon>
    </lineage>
</organism>
<sequence length="231" mass="25863">MNDVLTSEKLQRNICRIQDQISETCAKVDRLPQSVTLVAVTKTVTAATMKLLADLGIKNVGENRVQDAQSKYNELCNISDFSWHMIGHLQTNKVKVTLPIFDMIHSVDSMKLAKKISECSTETTKILLQVNTSKEESKHGFDCEQLCNEITEISTFDNIVICGLMTMAPFTADMDVCRKCFRETRILAEKLRDKGYIQQDKLELSMGMSGDFPVAIEEGATLVRVGSAIFK</sequence>
<keyword evidence="1 2" id="KW-0663">Pyridoxal phosphate</keyword>
<feature type="domain" description="Alanine racemase N-terminal" evidence="5">
    <location>
        <begin position="23"/>
        <end position="230"/>
    </location>
</feature>
<dbReference type="Gene3D" id="3.20.20.10">
    <property type="entry name" value="Alanine racemase"/>
    <property type="match status" value="1"/>
</dbReference>
<dbReference type="FunFam" id="3.20.20.10:FF:000018">
    <property type="entry name" value="Pyridoxal phosphate homeostasis protein"/>
    <property type="match status" value="1"/>
</dbReference>
<evidence type="ECO:0000313" key="7">
    <source>
        <dbReference type="Proteomes" id="UP000326354"/>
    </source>
</evidence>
<evidence type="ECO:0000256" key="1">
    <source>
        <dbReference type="ARBA" id="ARBA00022898"/>
    </source>
</evidence>
<dbReference type="EMBL" id="AP019860">
    <property type="protein sequence ID" value="BBM84758.1"/>
    <property type="molecule type" value="Genomic_DNA"/>
</dbReference>
<feature type="modified residue" description="N6-(pyridoxal phosphate)lysine" evidence="2 3">
    <location>
        <position position="42"/>
    </location>
</feature>